<accession>A0ABV9LUX5</accession>
<protein>
    <recommendedName>
        <fullName evidence="3">Flagellar hook-length control protein-like C-terminal domain-containing protein</fullName>
    </recommendedName>
</protein>
<evidence type="ECO:0000313" key="2">
    <source>
        <dbReference type="Proteomes" id="UP001595897"/>
    </source>
</evidence>
<comment type="caution">
    <text evidence="1">The sequence shown here is derived from an EMBL/GenBank/DDBJ whole genome shotgun (WGS) entry which is preliminary data.</text>
</comment>
<keyword evidence="2" id="KW-1185">Reference proteome</keyword>
<evidence type="ECO:0008006" key="3">
    <source>
        <dbReference type="Google" id="ProtNLM"/>
    </source>
</evidence>
<sequence length="834" mass="89411">MNQNPIPAVKALTRMQEIASSHQHSVASGHTAKVTHAKNSVSFTVLASNSQQLTLQDNANKQRFNLPASAINTANLPKSGDTLVLLSANTKTLNFSVVPSQLRQFNQQGFGQPLTNKLQNAVVETWPDISKGVANKASLSVAAYLSIDSSDTKLSALARALTANAIKLGQPLIELPVMAKIISMSGKGETLSALAQVQMSGLNSKALQINLPIPTRLASTLKNTDNVFMTLSVNNINAGVSKPHESANMIKSIQTQSGVNFSQNEIAKVNASNRQLSSLVQSISEKTLFTFNKPTSASGSDANKHQFLISNLQNGLIKLLPQGLLEQIQKSLPPSLVEEARLLITSTSKTSLNSTQMSTGSQQITLSAIAKPQILQMQSSVLNTKFPQGDLQAFEQDIIQRTNAQKTQGTGDISLQSEASVSPNNTRLNADASQSGLIKNSLLLKLQQTMSQEALANVSLKIQSALNHTMAHSEPSAPVLEQVKTSLEQVIQNGSKETRSELTPLLKQLTQILDKPLHGQLNGQINGQIHGQNHEHSHAKAKLDAKIADGLEISNTQKPAPLQNIELNDSVDTDLPDMLRSALSAQAVTQINQAIGPSKIGGQNNFVEGLVSLLKLSLATKLASPSAHSSSSAARSTELLPVLISFAGNVLKQTNPKADKTLSARVLQDIAAGDPRGSLISGIGKLLSSHNTHKLRAAEATLQGQDTYFYALPNVMNKQGEDIEIAIKRDKNDKDGNDGTSGASTWRLDMKLDVGKHGTVLAKTVFATKTNNQGIDLHLYASNDALKSRVLRYLPYLSERLAALGIVVNSQKCDVGKVDDTLFKTQLNVMHAYA</sequence>
<proteinExistence type="predicted"/>
<organism evidence="1 2">
    <name type="scientific">Glaciecola siphonariae</name>
    <dbReference type="NCBI Taxonomy" id="521012"/>
    <lineage>
        <taxon>Bacteria</taxon>
        <taxon>Pseudomonadati</taxon>
        <taxon>Pseudomonadota</taxon>
        <taxon>Gammaproteobacteria</taxon>
        <taxon>Alteromonadales</taxon>
        <taxon>Alteromonadaceae</taxon>
        <taxon>Glaciecola</taxon>
    </lineage>
</organism>
<dbReference type="Proteomes" id="UP001595897">
    <property type="component" value="Unassembled WGS sequence"/>
</dbReference>
<evidence type="ECO:0000313" key="1">
    <source>
        <dbReference type="EMBL" id="MFC4700095.1"/>
    </source>
</evidence>
<dbReference type="RefSeq" id="WP_382407220.1">
    <property type="nucleotide sequence ID" value="NZ_JBHSGU010000002.1"/>
</dbReference>
<name>A0ABV9LUX5_9ALTE</name>
<dbReference type="EMBL" id="JBHSGU010000002">
    <property type="protein sequence ID" value="MFC4700095.1"/>
    <property type="molecule type" value="Genomic_DNA"/>
</dbReference>
<gene>
    <name evidence="1" type="ORF">ACFO4O_08015</name>
</gene>
<reference evidence="2" key="1">
    <citation type="journal article" date="2019" name="Int. J. Syst. Evol. Microbiol.">
        <title>The Global Catalogue of Microorganisms (GCM) 10K type strain sequencing project: providing services to taxonomists for standard genome sequencing and annotation.</title>
        <authorList>
            <consortium name="The Broad Institute Genomics Platform"/>
            <consortium name="The Broad Institute Genome Sequencing Center for Infectious Disease"/>
            <person name="Wu L."/>
            <person name="Ma J."/>
        </authorList>
    </citation>
    <scope>NUCLEOTIDE SEQUENCE [LARGE SCALE GENOMIC DNA]</scope>
    <source>
        <strain evidence="2">KACC 12507</strain>
    </source>
</reference>